<organism evidence="1 2">
    <name type="scientific">Nephila pilipes</name>
    <name type="common">Giant wood spider</name>
    <name type="synonym">Nephila maculata</name>
    <dbReference type="NCBI Taxonomy" id="299642"/>
    <lineage>
        <taxon>Eukaryota</taxon>
        <taxon>Metazoa</taxon>
        <taxon>Ecdysozoa</taxon>
        <taxon>Arthropoda</taxon>
        <taxon>Chelicerata</taxon>
        <taxon>Arachnida</taxon>
        <taxon>Araneae</taxon>
        <taxon>Araneomorphae</taxon>
        <taxon>Entelegynae</taxon>
        <taxon>Araneoidea</taxon>
        <taxon>Nephilidae</taxon>
        <taxon>Nephila</taxon>
    </lineage>
</organism>
<proteinExistence type="predicted"/>
<evidence type="ECO:0000313" key="1">
    <source>
        <dbReference type="EMBL" id="GFT68120.1"/>
    </source>
</evidence>
<dbReference type="EMBL" id="BMAW01069248">
    <property type="protein sequence ID" value="GFT68120.1"/>
    <property type="molecule type" value="Genomic_DNA"/>
</dbReference>
<dbReference type="AlphaFoldDB" id="A0A8X6U0R7"/>
<evidence type="ECO:0000313" key="2">
    <source>
        <dbReference type="Proteomes" id="UP000887013"/>
    </source>
</evidence>
<dbReference type="Proteomes" id="UP000887013">
    <property type="component" value="Unassembled WGS sequence"/>
</dbReference>
<sequence>MSREDRIRPEEVNYSVCRNILNKMSLHHRNADAPYLKVPLVLIHVHKLLKDNSWNVVYMSITSQENAVVYRKHEEEAT</sequence>
<name>A0A8X6U0R7_NEPPI</name>
<protein>
    <submittedName>
        <fullName evidence="1">Uncharacterized protein</fullName>
    </submittedName>
</protein>
<accession>A0A8X6U0R7</accession>
<comment type="caution">
    <text evidence="1">The sequence shown here is derived from an EMBL/GenBank/DDBJ whole genome shotgun (WGS) entry which is preliminary data.</text>
</comment>
<reference evidence="1" key="1">
    <citation type="submission" date="2020-08" db="EMBL/GenBank/DDBJ databases">
        <title>Multicomponent nature underlies the extraordinary mechanical properties of spider dragline silk.</title>
        <authorList>
            <person name="Kono N."/>
            <person name="Nakamura H."/>
            <person name="Mori M."/>
            <person name="Yoshida Y."/>
            <person name="Ohtoshi R."/>
            <person name="Malay A.D."/>
            <person name="Moran D.A.P."/>
            <person name="Tomita M."/>
            <person name="Numata K."/>
            <person name="Arakawa K."/>
        </authorList>
    </citation>
    <scope>NUCLEOTIDE SEQUENCE</scope>
</reference>
<gene>
    <name evidence="1" type="ORF">NPIL_57181</name>
</gene>
<keyword evidence="2" id="KW-1185">Reference proteome</keyword>